<evidence type="ECO:0000256" key="4">
    <source>
        <dbReference type="ARBA" id="ARBA00022989"/>
    </source>
</evidence>
<keyword evidence="8" id="KW-1185">Reference proteome</keyword>
<evidence type="ECO:0000256" key="3">
    <source>
        <dbReference type="ARBA" id="ARBA00022792"/>
    </source>
</evidence>
<dbReference type="InterPro" id="IPR039205">
    <property type="entry name" value="NDUFA11"/>
</dbReference>
<evidence type="ECO:0000256" key="6">
    <source>
        <dbReference type="ARBA" id="ARBA00023136"/>
    </source>
</evidence>
<keyword evidence="4" id="KW-1133">Transmembrane helix</keyword>
<proteinExistence type="predicted"/>
<dbReference type="Pfam" id="PF02466">
    <property type="entry name" value="Tim17"/>
    <property type="match status" value="1"/>
</dbReference>
<dbReference type="RefSeq" id="XP_030999881.1">
    <property type="nucleotide sequence ID" value="XM_031136894.1"/>
</dbReference>
<accession>A0A507BN47</accession>
<sequence>MPSGHDEGYHPKDAVRSAITGALVSGGAGLFASAIQNSLQKQNVGAWGVFTRTGGTIATFAAVGGVFEFSRHAAANLREKDDHYNSGIGGFLAGSILGLRTGRMPRILGYGAFAAVVLAAYDYTGGSLMGYKKDPEVDEYERKEKLRLNRRRPMEETIAELGEGRGLAIHPPGFEERRRQRLKEKYGVEINPVSADPAA</sequence>
<dbReference type="GO" id="GO:0006120">
    <property type="term" value="P:mitochondrial electron transport, NADH to ubiquinone"/>
    <property type="evidence" value="ECO:0007669"/>
    <property type="project" value="InterPro"/>
</dbReference>
<dbReference type="OrthoDB" id="1913277at2759"/>
<dbReference type="STRING" id="1093900.A0A507BN47"/>
<dbReference type="Proteomes" id="UP000319257">
    <property type="component" value="Unassembled WGS sequence"/>
</dbReference>
<evidence type="ECO:0000256" key="2">
    <source>
        <dbReference type="ARBA" id="ARBA00022692"/>
    </source>
</evidence>
<dbReference type="PANTHER" id="PTHR21382:SF1">
    <property type="entry name" value="NADH DEHYDROGENASE [UBIQUINONE] 1 ALPHA SUBCOMPLEX SUBUNIT 11"/>
    <property type="match status" value="1"/>
</dbReference>
<organism evidence="7 8">
    <name type="scientific">Thyridium curvatum</name>
    <dbReference type="NCBI Taxonomy" id="1093900"/>
    <lineage>
        <taxon>Eukaryota</taxon>
        <taxon>Fungi</taxon>
        <taxon>Dikarya</taxon>
        <taxon>Ascomycota</taxon>
        <taxon>Pezizomycotina</taxon>
        <taxon>Sordariomycetes</taxon>
        <taxon>Sordariomycetidae</taxon>
        <taxon>Thyridiales</taxon>
        <taxon>Thyridiaceae</taxon>
        <taxon>Thyridium</taxon>
    </lineage>
</organism>
<keyword evidence="3" id="KW-0999">Mitochondrion inner membrane</keyword>
<reference evidence="7 8" key="1">
    <citation type="submission" date="2019-06" db="EMBL/GenBank/DDBJ databases">
        <title>Draft genome sequence of the filamentous fungus Phialemoniopsis curvata isolated from diesel fuel.</title>
        <authorList>
            <person name="Varaljay V.A."/>
            <person name="Lyon W.J."/>
            <person name="Crouch A.L."/>
            <person name="Drake C.E."/>
            <person name="Hollomon J.M."/>
            <person name="Nadeau L.J."/>
            <person name="Nunn H.S."/>
            <person name="Stevenson B.S."/>
            <person name="Bojanowski C.L."/>
            <person name="Crookes-Goodson W.J."/>
        </authorList>
    </citation>
    <scope>NUCLEOTIDE SEQUENCE [LARGE SCALE GENOMIC DNA]</scope>
    <source>
        <strain evidence="7 8">D216</strain>
    </source>
</reference>
<dbReference type="InParanoid" id="A0A507BN47"/>
<name>A0A507BN47_9PEZI</name>
<dbReference type="PANTHER" id="PTHR21382">
    <property type="entry name" value="NADH-UBIQUINONE OXIDOREDUCTASE SUBUNIT"/>
    <property type="match status" value="1"/>
</dbReference>
<keyword evidence="5" id="KW-0496">Mitochondrion</keyword>
<evidence type="ECO:0000313" key="7">
    <source>
        <dbReference type="EMBL" id="TPX18170.1"/>
    </source>
</evidence>
<keyword evidence="2" id="KW-0812">Transmembrane</keyword>
<dbReference type="EMBL" id="SKBQ01000011">
    <property type="protein sequence ID" value="TPX18170.1"/>
    <property type="molecule type" value="Genomic_DNA"/>
</dbReference>
<protein>
    <submittedName>
        <fullName evidence="7">Uncharacterized protein</fullName>
    </submittedName>
</protein>
<gene>
    <name evidence="7" type="ORF">E0L32_002679</name>
</gene>
<evidence type="ECO:0000256" key="1">
    <source>
        <dbReference type="ARBA" id="ARBA00004448"/>
    </source>
</evidence>
<evidence type="ECO:0000313" key="8">
    <source>
        <dbReference type="Proteomes" id="UP000319257"/>
    </source>
</evidence>
<comment type="subcellular location">
    <subcellularLocation>
        <location evidence="1">Mitochondrion inner membrane</location>
        <topology evidence="1">Multi-pass membrane protein</topology>
    </subcellularLocation>
</comment>
<evidence type="ECO:0000256" key="5">
    <source>
        <dbReference type="ARBA" id="ARBA00023128"/>
    </source>
</evidence>
<dbReference type="GO" id="GO:0005743">
    <property type="term" value="C:mitochondrial inner membrane"/>
    <property type="evidence" value="ECO:0007669"/>
    <property type="project" value="UniProtKB-SubCell"/>
</dbReference>
<dbReference type="GeneID" id="41970126"/>
<dbReference type="AlphaFoldDB" id="A0A507BN47"/>
<keyword evidence="6" id="KW-0472">Membrane</keyword>
<comment type="caution">
    <text evidence="7">The sequence shown here is derived from an EMBL/GenBank/DDBJ whole genome shotgun (WGS) entry which is preliminary data.</text>
</comment>
<dbReference type="GO" id="GO:0045271">
    <property type="term" value="C:respiratory chain complex I"/>
    <property type="evidence" value="ECO:0007669"/>
    <property type="project" value="InterPro"/>
</dbReference>